<keyword evidence="6" id="KW-0407">Ion channel</keyword>
<dbReference type="Gene3D" id="2.30.30.60">
    <property type="match status" value="1"/>
</dbReference>
<evidence type="ECO:0000256" key="2">
    <source>
        <dbReference type="ARBA" id="ARBA00022475"/>
    </source>
</evidence>
<feature type="signal peptide" evidence="7">
    <location>
        <begin position="1"/>
        <end position="17"/>
    </location>
</feature>
<feature type="domain" description="BON" evidence="8">
    <location>
        <begin position="36"/>
        <end position="102"/>
    </location>
</feature>
<organism evidence="9 10">
    <name type="scientific">Jannaschia seosinensis</name>
    <dbReference type="NCBI Taxonomy" id="313367"/>
    <lineage>
        <taxon>Bacteria</taxon>
        <taxon>Pseudomonadati</taxon>
        <taxon>Pseudomonadota</taxon>
        <taxon>Alphaproteobacteria</taxon>
        <taxon>Rhodobacterales</taxon>
        <taxon>Roseobacteraceae</taxon>
        <taxon>Jannaschia</taxon>
    </lineage>
</organism>
<dbReference type="RefSeq" id="WP_083480527.1">
    <property type="nucleotide sequence ID" value="NZ_CYPR01000160.1"/>
</dbReference>
<keyword evidence="3 6" id="KW-0812">Transmembrane</keyword>
<proteinExistence type="inferred from homology"/>
<evidence type="ECO:0000256" key="1">
    <source>
        <dbReference type="ARBA" id="ARBA00004651"/>
    </source>
</evidence>
<dbReference type="STRING" id="313367.JSE7799_02400"/>
<keyword evidence="6" id="KW-0997">Cell inner membrane</keyword>
<feature type="transmembrane region" description="Helical" evidence="6">
    <location>
        <begin position="168"/>
        <end position="186"/>
    </location>
</feature>
<gene>
    <name evidence="9" type="primary">mscS_2</name>
    <name evidence="9" type="ORF">JSE7799_02400</name>
</gene>
<evidence type="ECO:0000313" key="10">
    <source>
        <dbReference type="Proteomes" id="UP000049455"/>
    </source>
</evidence>
<keyword evidence="6" id="KW-0813">Transport</keyword>
<evidence type="ECO:0000256" key="7">
    <source>
        <dbReference type="SAM" id="SignalP"/>
    </source>
</evidence>
<dbReference type="InterPro" id="IPR006685">
    <property type="entry name" value="MscS_channel_2nd"/>
</dbReference>
<dbReference type="InterPro" id="IPR011066">
    <property type="entry name" value="MscS_channel_C_sf"/>
</dbReference>
<name>A0A0M7BCN8_9RHOB</name>
<feature type="chain" id="PRO_5005809978" description="Small-conductance mechanosensitive channel" evidence="7">
    <location>
        <begin position="18"/>
        <end position="445"/>
    </location>
</feature>
<feature type="transmembrane region" description="Helical" evidence="6">
    <location>
        <begin position="124"/>
        <end position="147"/>
    </location>
</feature>
<reference evidence="9 10" key="1">
    <citation type="submission" date="2015-09" db="EMBL/GenBank/DDBJ databases">
        <authorList>
            <person name="Jackson K.R."/>
            <person name="Lunt B.L."/>
            <person name="Fisher J.N.B."/>
            <person name="Gardner A.V."/>
            <person name="Bailey M.E."/>
            <person name="Deus L.M."/>
            <person name="Earl A.S."/>
            <person name="Gibby P.D."/>
            <person name="Hartmann K.A."/>
            <person name="Liu J.E."/>
            <person name="Manci A.M."/>
            <person name="Nielsen D.A."/>
            <person name="Solomon M.B."/>
            <person name="Breakwell D.P."/>
            <person name="Burnett S.H."/>
            <person name="Grose J.H."/>
        </authorList>
    </citation>
    <scope>NUCLEOTIDE SEQUENCE [LARGE SCALE GENOMIC DNA]</scope>
    <source>
        <strain evidence="9 10">CECT 7799</strain>
    </source>
</reference>
<evidence type="ECO:0000256" key="6">
    <source>
        <dbReference type="RuleBase" id="RU369025"/>
    </source>
</evidence>
<protein>
    <recommendedName>
        <fullName evidence="6">Small-conductance mechanosensitive channel</fullName>
    </recommendedName>
</protein>
<dbReference type="Gene3D" id="3.30.70.100">
    <property type="match status" value="1"/>
</dbReference>
<dbReference type="SUPFAM" id="SSF82689">
    <property type="entry name" value="Mechanosensitive channel protein MscS (YggB), C-terminal domain"/>
    <property type="match status" value="1"/>
</dbReference>
<dbReference type="PROSITE" id="PS01246">
    <property type="entry name" value="UPF0003"/>
    <property type="match status" value="1"/>
</dbReference>
<comment type="function">
    <text evidence="6">Mechanosensitive channel that participates in the regulation of osmotic pressure changes within the cell, opening in response to stretch forces in the membrane lipid bilayer, without the need for other proteins. Contributes to normal resistance to hypoosmotic shock. Forms an ion channel of 1.0 nanosiemens conductance with a slight preference for anions.</text>
</comment>
<feature type="transmembrane region" description="Helical" evidence="6">
    <location>
        <begin position="192"/>
        <end position="210"/>
    </location>
</feature>
<accession>A0A0M7BCN8</accession>
<evidence type="ECO:0000259" key="8">
    <source>
        <dbReference type="PROSITE" id="PS50914"/>
    </source>
</evidence>
<comment type="similarity">
    <text evidence="6">Belongs to the MscS (TC 1.A.23) family.</text>
</comment>
<dbReference type="GO" id="GO:0008381">
    <property type="term" value="F:mechanosensitive monoatomic ion channel activity"/>
    <property type="evidence" value="ECO:0007669"/>
    <property type="project" value="InterPro"/>
</dbReference>
<dbReference type="EMBL" id="CYPR01000160">
    <property type="protein sequence ID" value="CUH39673.1"/>
    <property type="molecule type" value="Genomic_DNA"/>
</dbReference>
<dbReference type="Pfam" id="PF00924">
    <property type="entry name" value="MS_channel_2nd"/>
    <property type="match status" value="1"/>
</dbReference>
<sequence>MIRALFLALLLAAPAFAQEAPSQPSGAIATAQNGVSDAAIERRIQDIIAQLEGYTGVIVDVREGVVTLSGEVLDNAAIQRLDEITSRVDGVVAIQNEVVEDTNLNRRLNPVFARFRDRIGQAVAYLPLLAVALTAGLTVMLVGVLFARWEAPWRRIAPNAFIGDIYRVIFRLVFVLAGIVVALDILNATAVLAGFLGAAGIVGLAVGFAVRDTVENFIASIMLSLRQPFRPNDFVDIEGSVGTVIRLTSRATILLDRDGNHLRLPNAVVFKAKIINYTRNAERRFGFGLGIDPNDDLAEAKRIGLETLGSLPFVLVDPPPQVWVKEAGDSTVTMEFFGWVNQQESDFMVARGEALRLVMAALTRADIGLPEPTFRVNLPGGGLPVINLPDTENRSREIVVTEEPAPDQTPPADEVAPVRVIERMVEDERRMKGADDLLSRAAPEE</sequence>
<keyword evidence="5 6" id="KW-0472">Membrane</keyword>
<dbReference type="Proteomes" id="UP000049455">
    <property type="component" value="Unassembled WGS sequence"/>
</dbReference>
<dbReference type="InterPro" id="IPR023408">
    <property type="entry name" value="MscS_beta-dom_sf"/>
</dbReference>
<dbReference type="PANTHER" id="PTHR30221:SF1">
    <property type="entry name" value="SMALL-CONDUCTANCE MECHANOSENSITIVE CHANNEL"/>
    <property type="match status" value="1"/>
</dbReference>
<evidence type="ECO:0000256" key="3">
    <source>
        <dbReference type="ARBA" id="ARBA00022692"/>
    </source>
</evidence>
<keyword evidence="7" id="KW-0732">Signal</keyword>
<keyword evidence="2" id="KW-1003">Cell membrane</keyword>
<evidence type="ECO:0000256" key="4">
    <source>
        <dbReference type="ARBA" id="ARBA00022989"/>
    </source>
</evidence>
<dbReference type="InterPro" id="IPR045275">
    <property type="entry name" value="MscS_archaea/bacteria_type"/>
</dbReference>
<evidence type="ECO:0000256" key="5">
    <source>
        <dbReference type="ARBA" id="ARBA00023136"/>
    </source>
</evidence>
<dbReference type="Pfam" id="PF04972">
    <property type="entry name" value="BON"/>
    <property type="match status" value="1"/>
</dbReference>
<keyword evidence="4 6" id="KW-1133">Transmembrane helix</keyword>
<keyword evidence="6" id="KW-0406">Ion transport</keyword>
<dbReference type="GO" id="GO:0005886">
    <property type="term" value="C:plasma membrane"/>
    <property type="evidence" value="ECO:0007669"/>
    <property type="project" value="UniProtKB-SubCell"/>
</dbReference>
<dbReference type="SUPFAM" id="SSF50182">
    <property type="entry name" value="Sm-like ribonucleoproteins"/>
    <property type="match status" value="1"/>
</dbReference>
<comment type="subcellular location">
    <subcellularLocation>
        <location evidence="6">Cell inner membrane</location>
        <topology evidence="6">Multi-pass membrane protein</topology>
    </subcellularLocation>
    <subcellularLocation>
        <location evidence="1">Cell membrane</location>
        <topology evidence="1">Multi-pass membrane protein</topology>
    </subcellularLocation>
</comment>
<keyword evidence="10" id="KW-1185">Reference proteome</keyword>
<dbReference type="Gene3D" id="3.30.1340.30">
    <property type="match status" value="1"/>
</dbReference>
<dbReference type="PROSITE" id="PS50914">
    <property type="entry name" value="BON"/>
    <property type="match status" value="1"/>
</dbReference>
<dbReference type="AlphaFoldDB" id="A0A0M7BCN8"/>
<comment type="subunit">
    <text evidence="6">Homoheptamer.</text>
</comment>
<dbReference type="Gene3D" id="1.10.287.1260">
    <property type="match status" value="1"/>
</dbReference>
<dbReference type="InterPro" id="IPR010920">
    <property type="entry name" value="LSM_dom_sf"/>
</dbReference>
<dbReference type="InterPro" id="IPR007055">
    <property type="entry name" value="BON_dom"/>
</dbReference>
<comment type="caution">
    <text evidence="6">Lacks conserved residue(s) required for the propagation of feature annotation.</text>
</comment>
<dbReference type="InterPro" id="IPR006686">
    <property type="entry name" value="MscS_channel_CS"/>
</dbReference>
<evidence type="ECO:0000313" key="9">
    <source>
        <dbReference type="EMBL" id="CUH39673.1"/>
    </source>
</evidence>
<dbReference type="PANTHER" id="PTHR30221">
    <property type="entry name" value="SMALL-CONDUCTANCE MECHANOSENSITIVE CHANNEL"/>
    <property type="match status" value="1"/>
</dbReference>